<dbReference type="OMA" id="EDQHAKE"/>
<dbReference type="SUPFAM" id="SSF46689">
    <property type="entry name" value="Homeodomain-like"/>
    <property type="match status" value="1"/>
</dbReference>
<dbReference type="Gene3D" id="1.10.10.60">
    <property type="entry name" value="Homeodomain-like"/>
    <property type="match status" value="1"/>
</dbReference>
<dbReference type="GO" id="GO:0001156">
    <property type="term" value="F:TFIIIC-class transcription factor complex binding"/>
    <property type="evidence" value="ECO:0007669"/>
    <property type="project" value="TreeGrafter"/>
</dbReference>
<evidence type="ECO:0000256" key="2">
    <source>
        <dbReference type="SAM" id="MobiDB-lite"/>
    </source>
</evidence>
<dbReference type="PANTHER" id="PTHR22929">
    <property type="entry name" value="RNA POLYMERASE III TRANSCRIPTION INITIATION FACTOR B"/>
    <property type="match status" value="1"/>
</dbReference>
<dbReference type="STRING" id="1072389.K1X5U5"/>
<proteinExistence type="predicted"/>
<dbReference type="InterPro" id="IPR039467">
    <property type="entry name" value="TFIIIB_B''_Myb"/>
</dbReference>
<dbReference type="InterPro" id="IPR004827">
    <property type="entry name" value="bZIP"/>
</dbReference>
<feature type="compositionally biased region" description="Basic residues" evidence="2">
    <location>
        <begin position="366"/>
        <end position="380"/>
    </location>
</feature>
<reference evidence="4 5" key="1">
    <citation type="journal article" date="2012" name="BMC Genomics">
        <title>Sequencing the genome of Marssonina brunnea reveals fungus-poplar co-evolution.</title>
        <authorList>
            <person name="Zhu S."/>
            <person name="Cao Y.-Z."/>
            <person name="Jiang C."/>
            <person name="Tan B.-Y."/>
            <person name="Wang Z."/>
            <person name="Feng S."/>
            <person name="Zhang L."/>
            <person name="Su X.-H."/>
            <person name="Brejova B."/>
            <person name="Vinar T."/>
            <person name="Xu M."/>
            <person name="Wang M.-X."/>
            <person name="Zhang S.-G."/>
            <person name="Huang M.-R."/>
            <person name="Wu R."/>
            <person name="Zhou Y."/>
        </authorList>
    </citation>
    <scope>NUCLEOTIDE SEQUENCE [LARGE SCALE GENOMIC DNA]</scope>
    <source>
        <strain evidence="4 5">MB_m1</strain>
    </source>
</reference>
<dbReference type="HOGENOM" id="CLU_022548_1_0_1"/>
<dbReference type="OrthoDB" id="272624at2759"/>
<evidence type="ECO:0000313" key="4">
    <source>
        <dbReference type="EMBL" id="EKD20502.1"/>
    </source>
</evidence>
<feature type="region of interest" description="Disordered" evidence="2">
    <location>
        <begin position="462"/>
        <end position="497"/>
    </location>
</feature>
<dbReference type="InterPro" id="IPR009057">
    <property type="entry name" value="Homeodomain-like_sf"/>
</dbReference>
<dbReference type="GO" id="GO:0070898">
    <property type="term" value="P:RNA polymerase III preinitiation complex assembly"/>
    <property type="evidence" value="ECO:0007669"/>
    <property type="project" value="TreeGrafter"/>
</dbReference>
<evidence type="ECO:0000256" key="1">
    <source>
        <dbReference type="SAM" id="Coils"/>
    </source>
</evidence>
<feature type="domain" description="BZIP" evidence="3">
    <location>
        <begin position="377"/>
        <end position="391"/>
    </location>
</feature>
<dbReference type="Pfam" id="PF15963">
    <property type="entry name" value="Myb_DNA-bind_7"/>
    <property type="match status" value="1"/>
</dbReference>
<dbReference type="SMART" id="SM00717">
    <property type="entry name" value="SANT"/>
    <property type="match status" value="1"/>
</dbReference>
<feature type="compositionally biased region" description="Basic residues" evidence="2">
    <location>
        <begin position="336"/>
        <end position="347"/>
    </location>
</feature>
<evidence type="ECO:0000259" key="3">
    <source>
        <dbReference type="PROSITE" id="PS00036"/>
    </source>
</evidence>
<gene>
    <name evidence="4" type="ORF">MBM_01184</name>
</gene>
<feature type="compositionally biased region" description="Basic residues" evidence="2">
    <location>
        <begin position="1"/>
        <end position="15"/>
    </location>
</feature>
<feature type="region of interest" description="Disordered" evidence="2">
    <location>
        <begin position="689"/>
        <end position="734"/>
    </location>
</feature>
<keyword evidence="1" id="KW-0175">Coiled coil</keyword>
<evidence type="ECO:0000313" key="5">
    <source>
        <dbReference type="Proteomes" id="UP000006753"/>
    </source>
</evidence>
<dbReference type="GeneID" id="18757119"/>
<keyword evidence="5" id="KW-1185">Reference proteome</keyword>
<feature type="compositionally biased region" description="Polar residues" evidence="2">
    <location>
        <begin position="17"/>
        <end position="50"/>
    </location>
</feature>
<dbReference type="Proteomes" id="UP000006753">
    <property type="component" value="Unassembled WGS sequence"/>
</dbReference>
<protein>
    <recommendedName>
        <fullName evidence="3">BZIP domain-containing protein</fullName>
    </recommendedName>
</protein>
<feature type="region of interest" description="Disordered" evidence="2">
    <location>
        <begin position="1"/>
        <end position="206"/>
    </location>
</feature>
<feature type="compositionally biased region" description="Low complexity" evidence="2">
    <location>
        <begin position="282"/>
        <end position="293"/>
    </location>
</feature>
<dbReference type="GO" id="GO:0003700">
    <property type="term" value="F:DNA-binding transcription factor activity"/>
    <property type="evidence" value="ECO:0007669"/>
    <property type="project" value="InterPro"/>
</dbReference>
<dbReference type="InParanoid" id="K1X5U5"/>
<accession>K1X5U5</accession>
<dbReference type="PROSITE" id="PS00036">
    <property type="entry name" value="BZIP_BASIC"/>
    <property type="match status" value="1"/>
</dbReference>
<dbReference type="CDD" id="cd00167">
    <property type="entry name" value="SANT"/>
    <property type="match status" value="1"/>
</dbReference>
<feature type="region of interest" description="Disordered" evidence="2">
    <location>
        <begin position="241"/>
        <end position="409"/>
    </location>
</feature>
<sequence length="734" mass="79429">MLKGRSKKFAPKKPVRSTATASSRPSVPQIPEASQSSQQDLHSVPVSQNVDVPAAPVVEASLPQPSQEAPEAVAAVTQDGHAVRSGLKRKEREADVAPPPAKRIPIPAEEPVAPVLQVRSQVESPDHENEVPSSPKSTIAVEPSVEQPQNPVPRAKIIPPKKKTIASLSEPPTNRIPAERQDGPSTQMGVPSLFTSPEHTPIPPLLPTTVISSIPATPEISLASTSVAPDTGPVVELARIVSPDNSPAPPEHRYPTPENIARLPEETQNGPSNMGRAGGDVAANGPARDNAAALRPGEVGQNSEIVPTRFLNPDGTSGGEVAEQPASVVGGEATPKPKKKATKRKKVQPQEDGADARTTVDIQLNKPRRVAGPKKPRRKKNDAAATRGRKRRAATPDGASDEEIDQSTLTMMDLCKDLRIGKKFSKHEEIKARIREKYDQSTREKMKRKNPEVTALVDAAPRQGAAEGEAGPSEPAEPAAPAAEAEEAEEAPIVPGSGIQMRLVNNQLVVDDTSTQIDRQARGQVDEGIMQHVLEDDFTRVVTSGTYMKREKAQLWDHAATARFYEGLAQFGTDFEMIAKLFPHRSRRQVKLKFNKEERINSDKITQTLIGPKKKHIDLKHFEKMSDLKLEETADIVRENEEFEQMQLLKEKEENEREAEITRQKKAAIHGEASGTAAQAKAILGDVSDAEDELARDNRGKGPPKGALKSGGKKNKHSAYGGGEEVTILGTIER</sequence>
<dbReference type="eggNOG" id="KOG2009">
    <property type="taxonomic scope" value="Eukaryota"/>
</dbReference>
<dbReference type="RefSeq" id="XP_007289073.1">
    <property type="nucleotide sequence ID" value="XM_007289011.1"/>
</dbReference>
<feature type="compositionally biased region" description="Low complexity" evidence="2">
    <location>
        <begin position="464"/>
        <end position="483"/>
    </location>
</feature>
<dbReference type="EMBL" id="JH921429">
    <property type="protein sequence ID" value="EKD20502.1"/>
    <property type="molecule type" value="Genomic_DNA"/>
</dbReference>
<name>K1X5U5_MARBU</name>
<feature type="coiled-coil region" evidence="1">
    <location>
        <begin position="636"/>
        <end position="665"/>
    </location>
</feature>
<dbReference type="PANTHER" id="PTHR22929:SF0">
    <property type="entry name" value="TRANSCRIPTION FACTOR TFIIIB COMPONENT B'' HOMOLOG"/>
    <property type="match status" value="1"/>
</dbReference>
<dbReference type="AlphaFoldDB" id="K1X5U5"/>
<dbReference type="KEGG" id="mbe:MBM_01184"/>
<feature type="compositionally biased region" description="Polar residues" evidence="2">
    <location>
        <begin position="183"/>
        <end position="198"/>
    </location>
</feature>
<dbReference type="GO" id="GO:0000126">
    <property type="term" value="C:transcription factor TFIIIB complex"/>
    <property type="evidence" value="ECO:0007669"/>
    <property type="project" value="TreeGrafter"/>
</dbReference>
<organism evidence="4 5">
    <name type="scientific">Marssonina brunnea f. sp. multigermtubi (strain MB_m1)</name>
    <name type="common">Marssonina leaf spot fungus</name>
    <dbReference type="NCBI Taxonomy" id="1072389"/>
    <lineage>
        <taxon>Eukaryota</taxon>
        <taxon>Fungi</taxon>
        <taxon>Dikarya</taxon>
        <taxon>Ascomycota</taxon>
        <taxon>Pezizomycotina</taxon>
        <taxon>Leotiomycetes</taxon>
        <taxon>Helotiales</taxon>
        <taxon>Drepanopezizaceae</taxon>
        <taxon>Drepanopeziza</taxon>
    </lineage>
</organism>
<dbReference type="InterPro" id="IPR001005">
    <property type="entry name" value="SANT/Myb"/>
</dbReference>